<dbReference type="InterPro" id="IPR051678">
    <property type="entry name" value="AGP_Transferase"/>
</dbReference>
<dbReference type="RefSeq" id="WP_072937085.1">
    <property type="nucleotide sequence ID" value="NZ_FNSV01000005.1"/>
</dbReference>
<feature type="domain" description="Aminoglycoside phosphotransferase" evidence="1">
    <location>
        <begin position="110"/>
        <end position="312"/>
    </location>
</feature>
<dbReference type="PANTHER" id="PTHR21310">
    <property type="entry name" value="AMINOGLYCOSIDE PHOSPHOTRANSFERASE-RELATED-RELATED"/>
    <property type="match status" value="1"/>
</dbReference>
<name>A0A1H4XIH8_9NOCA</name>
<accession>A0A1H4XIH8</accession>
<dbReference type="CDD" id="cd05154">
    <property type="entry name" value="ACAD10_11_N-like"/>
    <property type="match status" value="1"/>
</dbReference>
<dbReference type="GO" id="GO:0016301">
    <property type="term" value="F:kinase activity"/>
    <property type="evidence" value="ECO:0007669"/>
    <property type="project" value="UniProtKB-KW"/>
</dbReference>
<dbReference type="Gene3D" id="3.90.1200.10">
    <property type="match status" value="1"/>
</dbReference>
<dbReference type="InterPro" id="IPR002575">
    <property type="entry name" value="Aminoglycoside_PTrfase"/>
</dbReference>
<dbReference type="OrthoDB" id="3806873at2"/>
<dbReference type="SUPFAM" id="SSF56112">
    <property type="entry name" value="Protein kinase-like (PK-like)"/>
    <property type="match status" value="1"/>
</dbReference>
<gene>
    <name evidence="2" type="ORF">SAMN04490239_6568</name>
</gene>
<dbReference type="Proteomes" id="UP000183561">
    <property type="component" value="Unassembled WGS sequence"/>
</dbReference>
<dbReference type="Gene3D" id="3.30.200.20">
    <property type="entry name" value="Phosphorylase Kinase, domain 1"/>
    <property type="match status" value="1"/>
</dbReference>
<organism evidence="2 3">
    <name type="scientific">Rhodococcus koreensis</name>
    <dbReference type="NCBI Taxonomy" id="99653"/>
    <lineage>
        <taxon>Bacteria</taxon>
        <taxon>Bacillati</taxon>
        <taxon>Actinomycetota</taxon>
        <taxon>Actinomycetes</taxon>
        <taxon>Mycobacteriales</taxon>
        <taxon>Nocardiaceae</taxon>
        <taxon>Rhodococcus</taxon>
    </lineage>
</organism>
<evidence type="ECO:0000313" key="2">
    <source>
        <dbReference type="EMBL" id="SED04681.1"/>
    </source>
</evidence>
<keyword evidence="3" id="KW-1185">Reference proteome</keyword>
<reference evidence="3" key="1">
    <citation type="submission" date="2016-10" db="EMBL/GenBank/DDBJ databases">
        <authorList>
            <person name="Varghese N."/>
            <person name="Submissions S."/>
        </authorList>
    </citation>
    <scope>NUCLEOTIDE SEQUENCE [LARGE SCALE GENOMIC DNA]</scope>
    <source>
        <strain evidence="3">DSM 44498</strain>
    </source>
</reference>
<sequence>MNDHDLTWGLDFDDRDDPSPDFIDAVRREYPTEREVDTMLTRKMSRRKGPSYRRPDLAEMAKILDEFLGHELGSSNFEIRDLHWFTGGVSKIQIGFTLDCDDPAGRRRSEHLVLRMDPSEGSNATSRAREHELLTLMNGVIPVPRPHFLDAEGEWFPEPALIYEFVEGVTKPRATGTGRISGLGTDFGPDHRRVLAPQYLDHLSKIHNTDVSDRSLTHLQVPRTGSTESAEWMVHHALRCWEEDRGEDSPLMEITANWLLSNLPTLDVAGVVHGDFRSGNFLFDEESGRILGWLDWERGLIGDRHRDLAWITLPTMGHYDADGRYFVCGLIPLDEFFDRYTEVSGLTVDPERLRFYQILNCFTIIVSTMASSYRIARLGKSHQDILLTRVEGLVPVISRQLITLLKGKNT</sequence>
<dbReference type="InterPro" id="IPR041726">
    <property type="entry name" value="ACAD10_11_N"/>
</dbReference>
<dbReference type="InterPro" id="IPR011009">
    <property type="entry name" value="Kinase-like_dom_sf"/>
</dbReference>
<dbReference type="AlphaFoldDB" id="A0A1H4XIH8"/>
<proteinExistence type="predicted"/>
<evidence type="ECO:0000259" key="1">
    <source>
        <dbReference type="Pfam" id="PF01636"/>
    </source>
</evidence>
<protein>
    <submittedName>
        <fullName evidence="2">Predicted kinase, aminoglycoside phosphotransferase (APT) family</fullName>
    </submittedName>
</protein>
<dbReference type="EMBL" id="FNSV01000005">
    <property type="protein sequence ID" value="SED04681.1"/>
    <property type="molecule type" value="Genomic_DNA"/>
</dbReference>
<keyword evidence="2" id="KW-0808">Transferase</keyword>
<keyword evidence="2" id="KW-0418">Kinase</keyword>
<evidence type="ECO:0000313" key="3">
    <source>
        <dbReference type="Proteomes" id="UP000183561"/>
    </source>
</evidence>
<dbReference type="Pfam" id="PF01636">
    <property type="entry name" value="APH"/>
    <property type="match status" value="1"/>
</dbReference>